<keyword evidence="4 5" id="KW-0808">Transferase</keyword>
<evidence type="ECO:0000256" key="1">
    <source>
        <dbReference type="ARBA" id="ARBA00004496"/>
    </source>
</evidence>
<comment type="caution">
    <text evidence="7">The sequence shown here is derived from an EMBL/GenBank/DDBJ whole genome shotgun (WGS) entry which is preliminary data.</text>
</comment>
<keyword evidence="8" id="KW-1185">Reference proteome</keyword>
<accession>A0AAV2ZXS5</accession>
<comment type="similarity">
    <text evidence="2 5">Belongs to the sulfotransferase 1 family.</text>
</comment>
<dbReference type="Proteomes" id="UP001181693">
    <property type="component" value="Unassembled WGS sequence"/>
</dbReference>
<feature type="domain" description="Sulfotransferase" evidence="6">
    <location>
        <begin position="39"/>
        <end position="289"/>
    </location>
</feature>
<comment type="subcellular location">
    <subcellularLocation>
        <location evidence="1">Cytoplasm</location>
    </subcellularLocation>
</comment>
<evidence type="ECO:0000313" key="7">
    <source>
        <dbReference type="EMBL" id="DBA19063.1"/>
    </source>
</evidence>
<dbReference type="GO" id="GO:0005737">
    <property type="term" value="C:cytoplasm"/>
    <property type="evidence" value="ECO:0007669"/>
    <property type="project" value="UniProtKB-SubCell"/>
</dbReference>
<evidence type="ECO:0000256" key="5">
    <source>
        <dbReference type="RuleBase" id="RU361155"/>
    </source>
</evidence>
<dbReference type="GO" id="GO:0008146">
    <property type="term" value="F:sulfotransferase activity"/>
    <property type="evidence" value="ECO:0007669"/>
    <property type="project" value="InterPro"/>
</dbReference>
<keyword evidence="3" id="KW-0963">Cytoplasm</keyword>
<dbReference type="InterPro" id="IPR000863">
    <property type="entry name" value="Sulfotransferase_dom"/>
</dbReference>
<gene>
    <name evidence="7" type="ORF">GDO54_014939</name>
</gene>
<sequence>MSGKLEWRRRDLVNVRGVPMICAFAQNLEEITEHFQAKDDDIVIATYPKSGTTWMSEIVDLILNDGDVEKSRRGAIFQKVPMLEFRVPGEVPPGSEILESVPSPRVIKTHLPVPLFPKSLWDKNVKIIYVARNPKDVAVSFYHFDMMNQLHPDPGTWEEYIEKFIEGNVGFGSWGAHVRDWWNLRQQKNILYIFYEDMLEDPIREIRKVAKFLGKDFSEEVVNRIGQQTSFKAMKENPLTNYTALSSTIMDQSISPFMRKGICGDWRNHFTVAQSERFDEYYQRETAGTDLTFHF</sequence>
<evidence type="ECO:0000259" key="6">
    <source>
        <dbReference type="Pfam" id="PF00685"/>
    </source>
</evidence>
<evidence type="ECO:0000256" key="4">
    <source>
        <dbReference type="ARBA" id="ARBA00022679"/>
    </source>
</evidence>
<dbReference type="Gene3D" id="3.40.50.300">
    <property type="entry name" value="P-loop containing nucleotide triphosphate hydrolases"/>
    <property type="match status" value="1"/>
</dbReference>
<evidence type="ECO:0000256" key="2">
    <source>
        <dbReference type="ARBA" id="ARBA00005771"/>
    </source>
</evidence>
<dbReference type="InterPro" id="IPR027417">
    <property type="entry name" value="P-loop_NTPase"/>
</dbReference>
<dbReference type="AlphaFoldDB" id="A0AAV2ZXS5"/>
<dbReference type="EC" id="2.8.2.-" evidence="5"/>
<dbReference type="Pfam" id="PF00685">
    <property type="entry name" value="Sulfotransfer_1"/>
    <property type="match status" value="1"/>
</dbReference>
<dbReference type="EMBL" id="DYDO01000008">
    <property type="protein sequence ID" value="DBA19063.1"/>
    <property type="molecule type" value="Genomic_DNA"/>
</dbReference>
<dbReference type="FunFam" id="3.40.50.300:FF:000433">
    <property type="entry name" value="Estrogen sulfotransferase"/>
    <property type="match status" value="1"/>
</dbReference>
<dbReference type="PANTHER" id="PTHR11783">
    <property type="entry name" value="SULFOTRANSFERASE SULT"/>
    <property type="match status" value="1"/>
</dbReference>
<evidence type="ECO:0000313" key="8">
    <source>
        <dbReference type="Proteomes" id="UP001181693"/>
    </source>
</evidence>
<proteinExistence type="inferred from homology"/>
<organism evidence="7 8">
    <name type="scientific">Pyxicephalus adspersus</name>
    <name type="common">African bullfrog</name>
    <dbReference type="NCBI Taxonomy" id="30357"/>
    <lineage>
        <taxon>Eukaryota</taxon>
        <taxon>Metazoa</taxon>
        <taxon>Chordata</taxon>
        <taxon>Craniata</taxon>
        <taxon>Vertebrata</taxon>
        <taxon>Euteleostomi</taxon>
        <taxon>Amphibia</taxon>
        <taxon>Batrachia</taxon>
        <taxon>Anura</taxon>
        <taxon>Neobatrachia</taxon>
        <taxon>Ranoidea</taxon>
        <taxon>Pyxicephalidae</taxon>
        <taxon>Pyxicephalinae</taxon>
        <taxon>Pyxicephalus</taxon>
    </lineage>
</organism>
<name>A0AAV2ZXS5_PYXAD</name>
<evidence type="ECO:0000256" key="3">
    <source>
        <dbReference type="ARBA" id="ARBA00022490"/>
    </source>
</evidence>
<reference evidence="7" key="1">
    <citation type="thesis" date="2020" institute="ProQuest LLC" country="789 East Eisenhower Parkway, Ann Arbor, MI, USA">
        <title>Comparative Genomics and Chromosome Evolution.</title>
        <authorList>
            <person name="Mudd A.B."/>
        </authorList>
    </citation>
    <scope>NUCLEOTIDE SEQUENCE</scope>
    <source>
        <strain evidence="7">1538</strain>
        <tissue evidence="7">Blood</tissue>
    </source>
</reference>
<protein>
    <recommendedName>
        <fullName evidence="5">Sulfotransferase</fullName>
        <ecNumber evidence="5">2.8.2.-</ecNumber>
    </recommendedName>
</protein>
<dbReference type="SUPFAM" id="SSF52540">
    <property type="entry name" value="P-loop containing nucleoside triphosphate hydrolases"/>
    <property type="match status" value="1"/>
</dbReference>